<gene>
    <name evidence="8" type="ORF">RYX56_06160</name>
</gene>
<dbReference type="InterPro" id="IPR020846">
    <property type="entry name" value="MFS_dom"/>
</dbReference>
<accession>A0ABU3X9G3</accession>
<reference evidence="8 9" key="1">
    <citation type="submission" date="2023-10" db="EMBL/GenBank/DDBJ databases">
        <title>Screening of Alkalihalobacillus lindianensis BZ-TG-R113 and Its Alleviation of Salt Stress on Rapeseed Growth.</title>
        <authorList>
            <person name="Zhao B."/>
            <person name="Guo T."/>
        </authorList>
    </citation>
    <scope>NUCLEOTIDE SEQUENCE [LARGE SCALE GENOMIC DNA]</scope>
    <source>
        <strain evidence="8 9">BZ-TG-R113</strain>
    </source>
</reference>
<evidence type="ECO:0000256" key="1">
    <source>
        <dbReference type="ARBA" id="ARBA00004651"/>
    </source>
</evidence>
<proteinExistence type="predicted"/>
<feature type="transmembrane region" description="Helical" evidence="6">
    <location>
        <begin position="44"/>
        <end position="61"/>
    </location>
</feature>
<evidence type="ECO:0000256" key="6">
    <source>
        <dbReference type="SAM" id="Phobius"/>
    </source>
</evidence>
<dbReference type="PANTHER" id="PTHR11662:SF399">
    <property type="entry name" value="FI19708P1-RELATED"/>
    <property type="match status" value="1"/>
</dbReference>
<dbReference type="InterPro" id="IPR036259">
    <property type="entry name" value="MFS_trans_sf"/>
</dbReference>
<evidence type="ECO:0000313" key="8">
    <source>
        <dbReference type="EMBL" id="MDV2683958.1"/>
    </source>
</evidence>
<dbReference type="InterPro" id="IPR011701">
    <property type="entry name" value="MFS"/>
</dbReference>
<protein>
    <submittedName>
        <fullName evidence="8">MFS transporter</fullName>
    </submittedName>
</protein>
<dbReference type="RefSeq" id="WP_317121182.1">
    <property type="nucleotide sequence ID" value="NZ_JAWJBA010000001.1"/>
</dbReference>
<organism evidence="8 9">
    <name type="scientific">Alkalihalophilus lindianensis</name>
    <dbReference type="NCBI Taxonomy" id="1630542"/>
    <lineage>
        <taxon>Bacteria</taxon>
        <taxon>Bacillati</taxon>
        <taxon>Bacillota</taxon>
        <taxon>Bacilli</taxon>
        <taxon>Bacillales</taxon>
        <taxon>Bacillaceae</taxon>
        <taxon>Alkalihalophilus</taxon>
    </lineage>
</organism>
<keyword evidence="3 6" id="KW-0812">Transmembrane</keyword>
<dbReference type="Gene3D" id="1.20.1250.20">
    <property type="entry name" value="MFS general substrate transporter like domains"/>
    <property type="match status" value="1"/>
</dbReference>
<keyword evidence="9" id="KW-1185">Reference proteome</keyword>
<evidence type="ECO:0000256" key="5">
    <source>
        <dbReference type="ARBA" id="ARBA00023136"/>
    </source>
</evidence>
<comment type="caution">
    <text evidence="8">The sequence shown here is derived from an EMBL/GenBank/DDBJ whole genome shotgun (WGS) entry which is preliminary data.</text>
</comment>
<evidence type="ECO:0000259" key="7">
    <source>
        <dbReference type="PROSITE" id="PS50850"/>
    </source>
</evidence>
<dbReference type="Proteomes" id="UP001287282">
    <property type="component" value="Unassembled WGS sequence"/>
</dbReference>
<feature type="transmembrane region" description="Helical" evidence="6">
    <location>
        <begin position="100"/>
        <end position="121"/>
    </location>
</feature>
<dbReference type="Pfam" id="PF07690">
    <property type="entry name" value="MFS_1"/>
    <property type="match status" value="1"/>
</dbReference>
<evidence type="ECO:0000256" key="4">
    <source>
        <dbReference type="ARBA" id="ARBA00022989"/>
    </source>
</evidence>
<keyword evidence="2" id="KW-0813">Transport</keyword>
<comment type="subcellular location">
    <subcellularLocation>
        <location evidence="1">Cell membrane</location>
        <topology evidence="1">Multi-pass membrane protein</topology>
    </subcellularLocation>
</comment>
<name>A0ABU3X9G3_9BACI</name>
<evidence type="ECO:0000256" key="3">
    <source>
        <dbReference type="ARBA" id="ARBA00022692"/>
    </source>
</evidence>
<evidence type="ECO:0000256" key="2">
    <source>
        <dbReference type="ARBA" id="ARBA00022448"/>
    </source>
</evidence>
<evidence type="ECO:0000313" key="9">
    <source>
        <dbReference type="Proteomes" id="UP001287282"/>
    </source>
</evidence>
<sequence length="137" mass="14893">MGKMMVPLLGNWRSLKYGFLVAAVFTLLTPLVDSKWLLISVQGFSGFALGVLFPLLLGMSIESISPEKRATAMSVYQALYALRMFVGPFVAGMLSSSFGIAAGFYFTGLLGLTACVLIVLWEKKKSDKESKTYSLSS</sequence>
<dbReference type="InterPro" id="IPR050382">
    <property type="entry name" value="MFS_Na/Anion_cotransporter"/>
</dbReference>
<dbReference type="EMBL" id="JAWJBA010000001">
    <property type="protein sequence ID" value="MDV2683958.1"/>
    <property type="molecule type" value="Genomic_DNA"/>
</dbReference>
<dbReference type="PANTHER" id="PTHR11662">
    <property type="entry name" value="SOLUTE CARRIER FAMILY 17"/>
    <property type="match status" value="1"/>
</dbReference>
<feature type="transmembrane region" description="Helical" evidence="6">
    <location>
        <begin position="73"/>
        <end position="94"/>
    </location>
</feature>
<dbReference type="SUPFAM" id="SSF103473">
    <property type="entry name" value="MFS general substrate transporter"/>
    <property type="match status" value="1"/>
</dbReference>
<feature type="domain" description="Major facilitator superfamily (MFS) profile" evidence="7">
    <location>
        <begin position="1"/>
        <end position="137"/>
    </location>
</feature>
<keyword evidence="4 6" id="KW-1133">Transmembrane helix</keyword>
<keyword evidence="5 6" id="KW-0472">Membrane</keyword>
<dbReference type="PROSITE" id="PS50850">
    <property type="entry name" value="MFS"/>
    <property type="match status" value="1"/>
</dbReference>